<sequence length="536" mass="63488">MMITTPIFYVNSNPHVGHLYTMILSDAQNKWQKQNGVETFLTTGTDEHGQKIQNAANDKQIDIQRYCDQYCDQFKNLIDAFDLQFDKFVRTSDFQHKKTVQIIWEQLEKQGYIGIEEYQGYYSQSDESFIPEKELVENDQGKKVTKEGHLVEWISETNHVFYFQKVKEQILKYLQEQRPITPDFYNDEMIKQVHQLKDISISRPYKRLQWGIEVPTNLDYVIYVWLDALSNYITSLNYPNLSDKQKQLQQNFFHIIGKDIIKFHSIYWPAFLAALGLSLPKQIFVHSHWVVSGQKMSKSLGNTTDPFLLVQQFGIEPTKLYFLAKGPQDFDYDFNTYNLQQSFNLFIEGFTNVFVRVANKKIIKNGCISEVGWHFDIEDMNFIDEFQVMVNVTKGYLDQCDFRKAYMQIEQLWGLTNKKLTDLKPWDSAYREDVEYKHKCAYLVLESVRLMSILLYPYNFRYITQIFELFGLSEEEIAINIQANQLNFRKIDVSSQQTQFFTRVGPQKNMFLKIDLQDVKQIYRTKFDLDKVSEFQ</sequence>
<dbReference type="Pfam" id="PF09334">
    <property type="entry name" value="tRNA-synt_1g"/>
    <property type="match status" value="1"/>
</dbReference>
<comment type="caution">
    <text evidence="10">The sequence shown here is derived from an EMBL/GenBank/DDBJ whole genome shotgun (WGS) entry which is preliminary data.</text>
</comment>
<evidence type="ECO:0000256" key="3">
    <source>
        <dbReference type="ARBA" id="ARBA00022741"/>
    </source>
</evidence>
<dbReference type="EC" id="6.1.1.10" evidence="1"/>
<protein>
    <recommendedName>
        <fullName evidence="1">methionine--tRNA ligase</fullName>
        <ecNumber evidence="1">6.1.1.10</ecNumber>
    </recommendedName>
</protein>
<dbReference type="InterPro" id="IPR041872">
    <property type="entry name" value="Anticodon_Met"/>
</dbReference>
<dbReference type="FunCoup" id="A0A0V0QX57">
    <property type="interactions" value="27"/>
</dbReference>
<dbReference type="InterPro" id="IPR033911">
    <property type="entry name" value="MetRS_core"/>
</dbReference>
<dbReference type="InParanoid" id="A0A0V0QX57"/>
<dbReference type="EMBL" id="LDAU01000091">
    <property type="protein sequence ID" value="KRX06814.1"/>
    <property type="molecule type" value="Genomic_DNA"/>
</dbReference>
<evidence type="ECO:0000259" key="8">
    <source>
        <dbReference type="Pfam" id="PF09334"/>
    </source>
</evidence>
<dbReference type="PRINTS" id="PR01041">
    <property type="entry name" value="TRNASYNTHMET"/>
</dbReference>
<evidence type="ECO:0000256" key="5">
    <source>
        <dbReference type="ARBA" id="ARBA00022917"/>
    </source>
</evidence>
<keyword evidence="11" id="KW-1185">Reference proteome</keyword>
<dbReference type="NCBIfam" id="TIGR00398">
    <property type="entry name" value="metG"/>
    <property type="match status" value="1"/>
</dbReference>
<evidence type="ECO:0000256" key="7">
    <source>
        <dbReference type="RuleBase" id="RU363039"/>
    </source>
</evidence>
<feature type="domain" description="Methionyl-tRNA synthetase anticodon-binding" evidence="9">
    <location>
        <begin position="378"/>
        <end position="469"/>
    </location>
</feature>
<dbReference type="Proteomes" id="UP000054937">
    <property type="component" value="Unassembled WGS sequence"/>
</dbReference>
<dbReference type="InterPro" id="IPR015413">
    <property type="entry name" value="Methionyl/Leucyl_tRNA_Synth"/>
</dbReference>
<comment type="similarity">
    <text evidence="7">Belongs to the class-I aminoacyl-tRNA synthetase family.</text>
</comment>
<evidence type="ECO:0000256" key="1">
    <source>
        <dbReference type="ARBA" id="ARBA00012838"/>
    </source>
</evidence>
<dbReference type="Gene3D" id="1.10.730.10">
    <property type="entry name" value="Isoleucyl-tRNA Synthetase, Domain 1"/>
    <property type="match status" value="1"/>
</dbReference>
<evidence type="ECO:0000259" key="9">
    <source>
        <dbReference type="Pfam" id="PF19303"/>
    </source>
</evidence>
<evidence type="ECO:0000313" key="10">
    <source>
        <dbReference type="EMBL" id="KRX06814.1"/>
    </source>
</evidence>
<dbReference type="InterPro" id="IPR014758">
    <property type="entry name" value="Met-tRNA_synth"/>
</dbReference>
<feature type="domain" description="Methionyl/Leucyl tRNA synthetase" evidence="8">
    <location>
        <begin position="2"/>
        <end position="354"/>
    </location>
</feature>
<keyword evidence="5 7" id="KW-0648">Protein biosynthesis</keyword>
<keyword evidence="6 7" id="KW-0030">Aminoacyl-tRNA synthetase</keyword>
<evidence type="ECO:0000313" key="11">
    <source>
        <dbReference type="Proteomes" id="UP000054937"/>
    </source>
</evidence>
<keyword evidence="4 7" id="KW-0067">ATP-binding</keyword>
<evidence type="ECO:0000256" key="6">
    <source>
        <dbReference type="ARBA" id="ARBA00023146"/>
    </source>
</evidence>
<dbReference type="OrthoDB" id="24670at2759"/>
<name>A0A0V0QX57_PSEPJ</name>
<dbReference type="OMA" id="MDTQAFC"/>
<dbReference type="PANTHER" id="PTHR43326">
    <property type="entry name" value="METHIONYL-TRNA SYNTHETASE"/>
    <property type="match status" value="1"/>
</dbReference>
<dbReference type="AlphaFoldDB" id="A0A0V0QX57"/>
<dbReference type="InterPro" id="IPR009080">
    <property type="entry name" value="tRNAsynth_Ia_anticodon-bd"/>
</dbReference>
<evidence type="ECO:0000256" key="2">
    <source>
        <dbReference type="ARBA" id="ARBA00022598"/>
    </source>
</evidence>
<dbReference type="GO" id="GO:0006431">
    <property type="term" value="P:methionyl-tRNA aminoacylation"/>
    <property type="evidence" value="ECO:0007669"/>
    <property type="project" value="InterPro"/>
</dbReference>
<reference evidence="10 11" key="1">
    <citation type="journal article" date="2015" name="Sci. Rep.">
        <title>Genome of the facultative scuticociliatosis pathogen Pseudocohnilembus persalinus provides insight into its virulence through horizontal gene transfer.</title>
        <authorList>
            <person name="Xiong J."/>
            <person name="Wang G."/>
            <person name="Cheng J."/>
            <person name="Tian M."/>
            <person name="Pan X."/>
            <person name="Warren A."/>
            <person name="Jiang C."/>
            <person name="Yuan D."/>
            <person name="Miao W."/>
        </authorList>
    </citation>
    <scope>NUCLEOTIDE SEQUENCE [LARGE SCALE GENOMIC DNA]</scope>
    <source>
        <strain evidence="10">36N120E</strain>
    </source>
</reference>
<keyword evidence="3 7" id="KW-0547">Nucleotide-binding</keyword>
<dbReference type="PANTHER" id="PTHR43326:SF1">
    <property type="entry name" value="METHIONINE--TRNA LIGASE, MITOCHONDRIAL"/>
    <property type="match status" value="1"/>
</dbReference>
<dbReference type="InterPro" id="IPR023457">
    <property type="entry name" value="Met-tRNA_synth_2"/>
</dbReference>
<dbReference type="Gene3D" id="2.170.220.10">
    <property type="match status" value="1"/>
</dbReference>
<organism evidence="10 11">
    <name type="scientific">Pseudocohnilembus persalinus</name>
    <name type="common">Ciliate</name>
    <dbReference type="NCBI Taxonomy" id="266149"/>
    <lineage>
        <taxon>Eukaryota</taxon>
        <taxon>Sar</taxon>
        <taxon>Alveolata</taxon>
        <taxon>Ciliophora</taxon>
        <taxon>Intramacronucleata</taxon>
        <taxon>Oligohymenophorea</taxon>
        <taxon>Scuticociliatia</taxon>
        <taxon>Philasterida</taxon>
        <taxon>Pseudocohnilembidae</taxon>
        <taxon>Pseudocohnilembus</taxon>
    </lineage>
</organism>
<dbReference type="InterPro" id="IPR014729">
    <property type="entry name" value="Rossmann-like_a/b/a_fold"/>
</dbReference>
<accession>A0A0V0QX57</accession>
<dbReference type="SUPFAM" id="SSF52374">
    <property type="entry name" value="Nucleotidylyl transferase"/>
    <property type="match status" value="1"/>
</dbReference>
<dbReference type="Gene3D" id="3.40.50.620">
    <property type="entry name" value="HUPs"/>
    <property type="match status" value="1"/>
</dbReference>
<dbReference type="Pfam" id="PF19303">
    <property type="entry name" value="Anticodon_3"/>
    <property type="match status" value="1"/>
</dbReference>
<gene>
    <name evidence="10" type="ORF">PPERSA_11459</name>
</gene>
<evidence type="ECO:0000256" key="4">
    <source>
        <dbReference type="ARBA" id="ARBA00022840"/>
    </source>
</evidence>
<dbReference type="GO" id="GO:0005524">
    <property type="term" value="F:ATP binding"/>
    <property type="evidence" value="ECO:0007669"/>
    <property type="project" value="UniProtKB-KW"/>
</dbReference>
<dbReference type="GO" id="GO:0004825">
    <property type="term" value="F:methionine-tRNA ligase activity"/>
    <property type="evidence" value="ECO:0007669"/>
    <property type="project" value="UniProtKB-EC"/>
</dbReference>
<proteinExistence type="inferred from homology"/>
<dbReference type="SUPFAM" id="SSF47323">
    <property type="entry name" value="Anticodon-binding domain of a subclass of class I aminoacyl-tRNA synthetases"/>
    <property type="match status" value="1"/>
</dbReference>
<keyword evidence="2 7" id="KW-0436">Ligase</keyword>